<sequence>MTDTKTRTKILFVIAFIIFGVAALHVPLSQLVGSKASFTLFDAFAPIAGAFLGTIPGALAVVVMQGFNFVAQGANFSDMGALIRIVPVIFAAIYFSRKMPLNVVVPMLAIAAWVMNPVGREVWYYSLMWLIPILCYFLQERFLFTRALGATFTAHAVGGALWVWFIPLPAVVWASLIPVVLVERFFFAAGIAAAYVAATNALAAVNEKLRFAYKFPIQHKYVFVPSFRRETE</sequence>
<name>A0A2H0U6U4_9BACT</name>
<protein>
    <recommendedName>
        <fullName evidence="4">ECF transporter S component</fullName>
    </recommendedName>
</protein>
<keyword evidence="1" id="KW-1133">Transmembrane helix</keyword>
<gene>
    <name evidence="2" type="ORF">COU20_04025</name>
</gene>
<keyword evidence="1" id="KW-0812">Transmembrane</keyword>
<feature type="transmembrane region" description="Helical" evidence="1">
    <location>
        <begin position="185"/>
        <end position="205"/>
    </location>
</feature>
<proteinExistence type="predicted"/>
<dbReference type="AlphaFoldDB" id="A0A2H0U6U4"/>
<organism evidence="2 3">
    <name type="scientific">Candidatus Kaiserbacteria bacterium CG10_big_fil_rev_8_21_14_0_10_59_10</name>
    <dbReference type="NCBI Taxonomy" id="1974612"/>
    <lineage>
        <taxon>Bacteria</taxon>
        <taxon>Candidatus Kaiseribacteriota</taxon>
    </lineage>
</organism>
<evidence type="ECO:0000313" key="3">
    <source>
        <dbReference type="Proteomes" id="UP000231379"/>
    </source>
</evidence>
<evidence type="ECO:0000256" key="1">
    <source>
        <dbReference type="SAM" id="Phobius"/>
    </source>
</evidence>
<comment type="caution">
    <text evidence="2">The sequence shown here is derived from an EMBL/GenBank/DDBJ whole genome shotgun (WGS) entry which is preliminary data.</text>
</comment>
<keyword evidence="1" id="KW-0472">Membrane</keyword>
<accession>A0A2H0U6U4</accession>
<dbReference type="Proteomes" id="UP000231379">
    <property type="component" value="Unassembled WGS sequence"/>
</dbReference>
<evidence type="ECO:0008006" key="4">
    <source>
        <dbReference type="Google" id="ProtNLM"/>
    </source>
</evidence>
<feature type="transmembrane region" description="Helical" evidence="1">
    <location>
        <begin position="44"/>
        <end position="64"/>
    </location>
</feature>
<feature type="transmembrane region" description="Helical" evidence="1">
    <location>
        <begin position="76"/>
        <end position="95"/>
    </location>
</feature>
<feature type="transmembrane region" description="Helical" evidence="1">
    <location>
        <begin position="122"/>
        <end position="138"/>
    </location>
</feature>
<feature type="transmembrane region" description="Helical" evidence="1">
    <location>
        <begin position="12"/>
        <end position="32"/>
    </location>
</feature>
<dbReference type="EMBL" id="PFBM01000023">
    <property type="protein sequence ID" value="PIR82137.1"/>
    <property type="molecule type" value="Genomic_DNA"/>
</dbReference>
<evidence type="ECO:0000313" key="2">
    <source>
        <dbReference type="EMBL" id="PIR82137.1"/>
    </source>
</evidence>
<reference evidence="3" key="1">
    <citation type="submission" date="2017-09" db="EMBL/GenBank/DDBJ databases">
        <title>Depth-based differentiation of microbial function through sediment-hosted aquifers and enrichment of novel symbionts in the deep terrestrial subsurface.</title>
        <authorList>
            <person name="Probst A.J."/>
            <person name="Ladd B."/>
            <person name="Jarett J.K."/>
            <person name="Geller-Mcgrath D.E."/>
            <person name="Sieber C.M.K."/>
            <person name="Emerson J.B."/>
            <person name="Anantharaman K."/>
            <person name="Thomas B.C."/>
            <person name="Malmstrom R."/>
            <person name="Stieglmeier M."/>
            <person name="Klingl A."/>
            <person name="Woyke T."/>
            <person name="Ryan C.M."/>
            <person name="Banfield J.F."/>
        </authorList>
    </citation>
    <scope>NUCLEOTIDE SEQUENCE [LARGE SCALE GENOMIC DNA]</scope>
</reference>